<dbReference type="EMBL" id="HBEM01024992">
    <property type="protein sequence ID" value="CAD8458032.1"/>
    <property type="molecule type" value="Transcribed_RNA"/>
</dbReference>
<sequence length="231" mass="24281">MRKYVTSLSLALNLVLVAVFLRAYSAPNMAGGASPIATRTSSRILVANAEAGTGRRAMGAVMGVGVPSVAARNAMALIMDDDDAELVAKAKANRKARIAEEKKIENEFLRAEGFTNKAERIELVPITRAVARLADLGKSIAENNVVSASSYLANDGGNGGWIEPLIKKVGDLSDNNNSKASAMSLVSSIESLTKAASAKDVSKLKVGYINTVSALEKWAVDADVAAFLRAQ</sequence>
<name>A0A7S0DNS5_9EUKA</name>
<dbReference type="PANTHER" id="PTHR35742">
    <property type="entry name" value="THYLAKOID LUMENAL 16.5 KDA PROTEIN, CHLOROPLASTIC"/>
    <property type="match status" value="1"/>
</dbReference>
<gene>
    <name evidence="3" type="ORF">LAMO00422_LOCUS16983</name>
</gene>
<dbReference type="GO" id="GO:0010206">
    <property type="term" value="P:photosystem II repair"/>
    <property type="evidence" value="ECO:0007669"/>
    <property type="project" value="InterPro"/>
</dbReference>
<evidence type="ECO:0000313" key="3">
    <source>
        <dbReference type="EMBL" id="CAD8458032.1"/>
    </source>
</evidence>
<proteinExistence type="predicted"/>
<dbReference type="AlphaFoldDB" id="A0A7S0DNS5"/>
<dbReference type="InterPro" id="IPR038862">
    <property type="entry name" value="MPH2"/>
</dbReference>
<evidence type="ECO:0000259" key="2">
    <source>
        <dbReference type="Pfam" id="PF20675"/>
    </source>
</evidence>
<protein>
    <recommendedName>
        <fullName evidence="2">Maintenance of Photosystem II under High light 2 C-terminal domain-containing protein</fullName>
    </recommendedName>
</protein>
<feature type="chain" id="PRO_5030521102" description="Maintenance of Photosystem II under High light 2 C-terminal domain-containing protein" evidence="1">
    <location>
        <begin position="26"/>
        <end position="231"/>
    </location>
</feature>
<keyword evidence="1" id="KW-0732">Signal</keyword>
<reference evidence="3" key="1">
    <citation type="submission" date="2021-01" db="EMBL/GenBank/DDBJ databases">
        <authorList>
            <person name="Corre E."/>
            <person name="Pelletier E."/>
            <person name="Niang G."/>
            <person name="Scheremetjew M."/>
            <person name="Finn R."/>
            <person name="Kale V."/>
            <person name="Holt S."/>
            <person name="Cochrane G."/>
            <person name="Meng A."/>
            <person name="Brown T."/>
            <person name="Cohen L."/>
        </authorList>
    </citation>
    <scope>NUCLEOTIDE SEQUENCE</scope>
    <source>
        <strain evidence="3">CCMP2058</strain>
    </source>
</reference>
<accession>A0A7S0DNS5</accession>
<feature type="signal peptide" evidence="1">
    <location>
        <begin position="1"/>
        <end position="25"/>
    </location>
</feature>
<feature type="domain" description="Maintenance of Photosystem II under High light 2 C-terminal" evidence="2">
    <location>
        <begin position="127"/>
        <end position="229"/>
    </location>
</feature>
<dbReference type="Pfam" id="PF20675">
    <property type="entry name" value="MPH2"/>
    <property type="match status" value="1"/>
</dbReference>
<organism evidence="3">
    <name type="scientific">Amorphochlora amoebiformis</name>
    <dbReference type="NCBI Taxonomy" id="1561963"/>
    <lineage>
        <taxon>Eukaryota</taxon>
        <taxon>Sar</taxon>
        <taxon>Rhizaria</taxon>
        <taxon>Cercozoa</taxon>
        <taxon>Chlorarachniophyceae</taxon>
        <taxon>Amorphochlora</taxon>
    </lineage>
</organism>
<dbReference type="PANTHER" id="PTHR35742:SF1">
    <property type="entry name" value="THYLAKOID LUMENAL 16.5 KDA PROTEIN, CHLOROPLASTIC"/>
    <property type="match status" value="1"/>
</dbReference>
<dbReference type="InterPro" id="IPR049072">
    <property type="entry name" value="MPH2_C"/>
</dbReference>
<evidence type="ECO:0000256" key="1">
    <source>
        <dbReference type="SAM" id="SignalP"/>
    </source>
</evidence>